<dbReference type="Proteomes" id="UP000321570">
    <property type="component" value="Unassembled WGS sequence"/>
</dbReference>
<dbReference type="EMBL" id="CABIJS010000022">
    <property type="protein sequence ID" value="VUZ39920.1"/>
    <property type="molecule type" value="Genomic_DNA"/>
</dbReference>
<feature type="region of interest" description="Disordered" evidence="11">
    <location>
        <begin position="330"/>
        <end position="369"/>
    </location>
</feature>
<evidence type="ECO:0000313" key="13">
    <source>
        <dbReference type="EMBL" id="VUZ39920.1"/>
    </source>
</evidence>
<dbReference type="GO" id="GO:0000978">
    <property type="term" value="F:RNA polymerase II cis-regulatory region sequence-specific DNA binding"/>
    <property type="evidence" value="ECO:0007669"/>
    <property type="project" value="TreeGrafter"/>
</dbReference>
<evidence type="ECO:0000256" key="10">
    <source>
        <dbReference type="PROSITE-ProRule" id="PRU00089"/>
    </source>
</evidence>
<evidence type="ECO:0000256" key="9">
    <source>
        <dbReference type="ARBA" id="ARBA00023242"/>
    </source>
</evidence>
<dbReference type="AlphaFoldDB" id="A0A564XY64"/>
<dbReference type="PANTHER" id="PTHR45796:SF4">
    <property type="entry name" value="FORKHEAD BOX P, ISOFORM C"/>
    <property type="match status" value="1"/>
</dbReference>
<keyword evidence="7 10" id="KW-0238">DNA-binding</keyword>
<dbReference type="GO" id="GO:0005634">
    <property type="term" value="C:nucleus"/>
    <property type="evidence" value="ECO:0007669"/>
    <property type="project" value="UniProtKB-SubCell"/>
</dbReference>
<dbReference type="Pfam" id="PF16159">
    <property type="entry name" value="FOXP-CC"/>
    <property type="match status" value="1"/>
</dbReference>
<keyword evidence="9 10" id="KW-0539">Nucleus</keyword>
<evidence type="ECO:0000313" key="14">
    <source>
        <dbReference type="Proteomes" id="UP000321570"/>
    </source>
</evidence>
<dbReference type="PRINTS" id="PR00053">
    <property type="entry name" value="FORKHEAD"/>
</dbReference>
<accession>A0A564XY64</accession>
<comment type="subcellular location">
    <subcellularLocation>
        <location evidence="1 10">Nucleus</location>
    </subcellularLocation>
</comment>
<evidence type="ECO:0000256" key="5">
    <source>
        <dbReference type="ARBA" id="ARBA00022833"/>
    </source>
</evidence>
<dbReference type="Pfam" id="PF00250">
    <property type="entry name" value="Forkhead"/>
    <property type="match status" value="1"/>
</dbReference>
<dbReference type="CDD" id="cd20033">
    <property type="entry name" value="FH_FOXP"/>
    <property type="match status" value="1"/>
</dbReference>
<evidence type="ECO:0000256" key="6">
    <source>
        <dbReference type="ARBA" id="ARBA00023015"/>
    </source>
</evidence>
<evidence type="ECO:0000256" key="4">
    <source>
        <dbReference type="ARBA" id="ARBA00022771"/>
    </source>
</evidence>
<feature type="domain" description="Fork-head" evidence="12">
    <location>
        <begin position="386"/>
        <end position="460"/>
    </location>
</feature>
<gene>
    <name evidence="13" type="ORF">WMSIL1_LOCUS1008</name>
</gene>
<dbReference type="PROSITE" id="PS00658">
    <property type="entry name" value="FORK_HEAD_2"/>
    <property type="match status" value="1"/>
</dbReference>
<dbReference type="InterPro" id="IPR032354">
    <property type="entry name" value="FOXP-CC"/>
</dbReference>
<evidence type="ECO:0000259" key="12">
    <source>
        <dbReference type="PROSITE" id="PS50039"/>
    </source>
</evidence>
<dbReference type="FunFam" id="1.10.10.10:FF:000010">
    <property type="entry name" value="Forkhead box P2 isoform B"/>
    <property type="match status" value="1"/>
</dbReference>
<dbReference type="PANTHER" id="PTHR45796">
    <property type="entry name" value="FORKHEAD BOX P, ISOFORM C"/>
    <property type="match status" value="1"/>
</dbReference>
<evidence type="ECO:0000256" key="11">
    <source>
        <dbReference type="SAM" id="MobiDB-lite"/>
    </source>
</evidence>
<dbReference type="PROSITE" id="PS50039">
    <property type="entry name" value="FORK_HEAD_3"/>
    <property type="match status" value="1"/>
</dbReference>
<reference evidence="13 14" key="1">
    <citation type="submission" date="2019-07" db="EMBL/GenBank/DDBJ databases">
        <authorList>
            <person name="Jastrzebski P J."/>
            <person name="Paukszto L."/>
            <person name="Jastrzebski P J."/>
        </authorList>
    </citation>
    <scope>NUCLEOTIDE SEQUENCE [LARGE SCALE GENOMIC DNA]</scope>
    <source>
        <strain evidence="13 14">WMS-il1</strain>
    </source>
</reference>
<dbReference type="InterPro" id="IPR001766">
    <property type="entry name" value="Fork_head_dom"/>
</dbReference>
<protein>
    <recommendedName>
        <fullName evidence="12">Fork-head domain-containing protein</fullName>
    </recommendedName>
</protein>
<evidence type="ECO:0000256" key="1">
    <source>
        <dbReference type="ARBA" id="ARBA00004123"/>
    </source>
</evidence>
<keyword evidence="3" id="KW-0479">Metal-binding</keyword>
<dbReference type="InterPro" id="IPR030456">
    <property type="entry name" value="TF_fork_head_CS_2"/>
</dbReference>
<dbReference type="Gene3D" id="1.10.10.10">
    <property type="entry name" value="Winged helix-like DNA-binding domain superfamily/Winged helix DNA-binding domain"/>
    <property type="match status" value="1"/>
</dbReference>
<dbReference type="GO" id="GO:0000981">
    <property type="term" value="F:DNA-binding transcription factor activity, RNA polymerase II-specific"/>
    <property type="evidence" value="ECO:0007669"/>
    <property type="project" value="TreeGrafter"/>
</dbReference>
<evidence type="ECO:0000256" key="7">
    <source>
        <dbReference type="ARBA" id="ARBA00023125"/>
    </source>
</evidence>
<feature type="DNA-binding region" description="Fork-head" evidence="10">
    <location>
        <begin position="386"/>
        <end position="460"/>
    </location>
</feature>
<dbReference type="InterPro" id="IPR036388">
    <property type="entry name" value="WH-like_DNA-bd_sf"/>
</dbReference>
<organism evidence="13 14">
    <name type="scientific">Hymenolepis diminuta</name>
    <name type="common">Rat tapeworm</name>
    <dbReference type="NCBI Taxonomy" id="6216"/>
    <lineage>
        <taxon>Eukaryota</taxon>
        <taxon>Metazoa</taxon>
        <taxon>Spiralia</taxon>
        <taxon>Lophotrochozoa</taxon>
        <taxon>Platyhelminthes</taxon>
        <taxon>Cestoda</taxon>
        <taxon>Eucestoda</taxon>
        <taxon>Cyclophyllidea</taxon>
        <taxon>Hymenolepididae</taxon>
        <taxon>Hymenolepis</taxon>
    </lineage>
</organism>
<evidence type="ECO:0000256" key="8">
    <source>
        <dbReference type="ARBA" id="ARBA00023163"/>
    </source>
</evidence>
<proteinExistence type="predicted"/>
<keyword evidence="14" id="KW-1185">Reference proteome</keyword>
<dbReference type="GO" id="GO:0008270">
    <property type="term" value="F:zinc ion binding"/>
    <property type="evidence" value="ECO:0007669"/>
    <property type="project" value="UniProtKB-KW"/>
</dbReference>
<keyword evidence="5" id="KW-0862">Zinc</keyword>
<dbReference type="InterPro" id="IPR050998">
    <property type="entry name" value="FOXP"/>
</dbReference>
<feature type="compositionally biased region" description="Polar residues" evidence="11">
    <location>
        <begin position="343"/>
        <end position="359"/>
    </location>
</feature>
<dbReference type="SMART" id="SM00339">
    <property type="entry name" value="FH"/>
    <property type="match status" value="1"/>
</dbReference>
<name>A0A564XY64_HYMDI</name>
<keyword evidence="2" id="KW-0678">Repressor</keyword>
<keyword evidence="4" id="KW-0863">Zinc-finger</keyword>
<evidence type="ECO:0000256" key="3">
    <source>
        <dbReference type="ARBA" id="ARBA00022723"/>
    </source>
</evidence>
<evidence type="ECO:0000256" key="2">
    <source>
        <dbReference type="ARBA" id="ARBA00022491"/>
    </source>
</evidence>
<feature type="compositionally biased region" description="Polar residues" evidence="11">
    <location>
        <begin position="212"/>
        <end position="234"/>
    </location>
</feature>
<dbReference type="InterPro" id="IPR036390">
    <property type="entry name" value="WH_DNA-bd_sf"/>
</dbReference>
<keyword evidence="6" id="KW-0805">Transcription regulation</keyword>
<feature type="region of interest" description="Disordered" evidence="11">
    <location>
        <begin position="205"/>
        <end position="241"/>
    </location>
</feature>
<sequence length="616" mass="68689">MDVPKFDPSQADYPLRINPSMLDQLGRIAQYLQPFIPPHPPSQRTDNCNFIDLQVDSQQQNESYKRECKSLLRSEINRLCDLVMQKNLLAFRPSLHQSSRTGSPSQLQCISNHLRNHAISSPEPNGTDGRRCFWPDCSHIASSDADLHSHAVDVHDITSANVAQLELRIHYLEVAFNQYVNESRRVQKMMDHLLKLSKILDHQELNTPEPPTMSNTPNPATSTPLASFQTTQTAKVKPEDEDGRQWVRALGLSQGATENGSPVLPQISRDQLLLFSNLLSRLNGSNGGDSFPDTNGVQPKTSPTIVGFKNDAFNNSAASLMKLNSLAGDIQSSPSVMQDDPKSISTGTPSPPQNQSVAHSSKREPQNLSDECSITQRQFYRTQCIRPRFTYASLIRQAICESPNQCLSLSEIYAWLQREFLFFRHNEATWKNAIRHNLSLHKCFRRVETPGGSVWVFDESEWLQRKDSRQAVESRVTGRNYGGRLKAAPVPIYPMPSTSVTNVESIRNRSLSALENEHFRNLLQKVSNLPLPSMANPSSADFAESTRSAASTPAIPMPLINTPTVSNNINANSSNANSTSPVVNAMCVDEPIIQHDIKMDTDEMFRRGDATSVTST</sequence>
<keyword evidence="8" id="KW-0804">Transcription</keyword>
<dbReference type="SUPFAM" id="SSF46785">
    <property type="entry name" value="Winged helix' DNA-binding domain"/>
    <property type="match status" value="1"/>
</dbReference>